<dbReference type="PROSITE" id="PS50005">
    <property type="entry name" value="TPR"/>
    <property type="match status" value="1"/>
</dbReference>
<dbReference type="InterPro" id="IPR019734">
    <property type="entry name" value="TPR_rpt"/>
</dbReference>
<evidence type="ECO:0000259" key="2">
    <source>
        <dbReference type="Pfam" id="PF24323"/>
    </source>
</evidence>
<evidence type="ECO:0000313" key="3">
    <source>
        <dbReference type="EMBL" id="SFV60933.1"/>
    </source>
</evidence>
<dbReference type="Gene3D" id="1.25.40.10">
    <property type="entry name" value="Tetratricopeptide repeat domain"/>
    <property type="match status" value="3"/>
</dbReference>
<keyword evidence="3" id="KW-0282">Flagellum</keyword>
<gene>
    <name evidence="3" type="ORF">MNB_SM-7-821</name>
</gene>
<accession>A0A1W1C5C6</accession>
<keyword evidence="3" id="KW-0966">Cell projection</keyword>
<reference evidence="3" key="1">
    <citation type="submission" date="2016-10" db="EMBL/GenBank/DDBJ databases">
        <authorList>
            <person name="de Groot N.N."/>
        </authorList>
    </citation>
    <scope>NUCLEOTIDE SEQUENCE</scope>
</reference>
<dbReference type="EMBL" id="FPHB01000048">
    <property type="protein sequence ID" value="SFV60933.1"/>
    <property type="molecule type" value="Genomic_DNA"/>
</dbReference>
<evidence type="ECO:0000259" key="1">
    <source>
        <dbReference type="Pfam" id="PF09976"/>
    </source>
</evidence>
<dbReference type="Pfam" id="PF09976">
    <property type="entry name" value="TPR_21"/>
    <property type="match status" value="1"/>
</dbReference>
<dbReference type="InterPro" id="IPR055917">
    <property type="entry name" value="DUF7494"/>
</dbReference>
<sequence>MRIILQFILFFSLELSALEITLSKGLQNSSTYSVLEIVNDDAFSCKAQLDSFGTQKELICFFDKVPKESLKPLENEFFTITFKKLKKEFFLIINAKHKLYFHPVIFDLAKDDEIFSPVTSTAKEWVVVGYDKKLPMIEKTQKNENTLSFAFTLKLDTLPYVGGLDLNGNPVHIQESEDVKAFVRVKKLFASKRYADCINAVDETLEFYPKTLFRSELLYYKIKSLFKLRSYGSVLDLSKEFLRYYSSSENIPEILMMTAVSYYKNGLYSDADYFFDRLFSEHANSIYTKWGYIYKGDMAADSGESSKAISYYKRALTETKDIELAAMAAYKLARLYVTDGKYDKAIYYLDKILKAKDDFFYKHYAMSKELMFDLADAQKYLEAAKIDKAILKYMKKKEDDYEANLRYLGLWLSKTSHKKEAVAALDRYIKEFSDGAYIDEIEKRRDAIFFTKEGSSDKELLAKYDKLIQRYGYEDPIGQRALYEKVKLMLSKRMYSDVLQLKDEIAKLDGELYKDKEDLIKEAALGLMESALENQECQVVLDIQKDYNISVSSKWDFGLYDCFVQAADFIKAKKIAKRNLSTKDIKLKKEWLYRYAKVDFATGNYSEAIDVAKDLLALIDDIQKSKYKDIYRILFDAYDRLDNFEGMVRTIQKIESLFGLSYKDIDRYVDMINAGVAKKDDNIIIKYGKKLYELQKRVGSHVQSPFVEFALYQAYMNKGEYKKALEVITSLDSVKLSDSDRARQQYQKGAVLDKLWRNDEARRAYEAALKAAPNSAWAKLAKSALELD</sequence>
<dbReference type="Pfam" id="PF24323">
    <property type="entry name" value="DUF7494"/>
    <property type="match status" value="1"/>
</dbReference>
<proteinExistence type="predicted"/>
<feature type="domain" description="DUF7494" evidence="2">
    <location>
        <begin position="18"/>
        <end position="133"/>
    </location>
</feature>
<organism evidence="3">
    <name type="scientific">hydrothermal vent metagenome</name>
    <dbReference type="NCBI Taxonomy" id="652676"/>
    <lineage>
        <taxon>unclassified sequences</taxon>
        <taxon>metagenomes</taxon>
        <taxon>ecological metagenomes</taxon>
    </lineage>
</organism>
<dbReference type="SUPFAM" id="SSF48452">
    <property type="entry name" value="TPR-like"/>
    <property type="match status" value="2"/>
</dbReference>
<dbReference type="InterPro" id="IPR011990">
    <property type="entry name" value="TPR-like_helical_dom_sf"/>
</dbReference>
<keyword evidence="3" id="KW-0969">Cilium</keyword>
<protein>
    <submittedName>
        <fullName evidence="3">Paralysed flagella protein PflA</fullName>
    </submittedName>
</protein>
<dbReference type="SMART" id="SM00028">
    <property type="entry name" value="TPR"/>
    <property type="match status" value="3"/>
</dbReference>
<feature type="domain" description="Ancillary SecYEG translocon subunit/Cell division coordinator CpoB TPR" evidence="1">
    <location>
        <begin position="274"/>
        <end position="355"/>
    </location>
</feature>
<dbReference type="InterPro" id="IPR018704">
    <property type="entry name" value="SecYEG/CpoB_TPR"/>
</dbReference>
<name>A0A1W1C5C6_9ZZZZ</name>
<dbReference type="AlphaFoldDB" id="A0A1W1C5C6"/>